<evidence type="ECO:0000256" key="1">
    <source>
        <dbReference type="SAM" id="Phobius"/>
    </source>
</evidence>
<feature type="transmembrane region" description="Helical" evidence="1">
    <location>
        <begin position="78"/>
        <end position="98"/>
    </location>
</feature>
<dbReference type="STRING" id="43928.SAMN05443636_1517"/>
<feature type="transmembrane region" description="Helical" evidence="1">
    <location>
        <begin position="46"/>
        <end position="72"/>
    </location>
</feature>
<keyword evidence="1" id="KW-0472">Membrane</keyword>
<keyword evidence="3" id="KW-1185">Reference proteome</keyword>
<feature type="transmembrane region" description="Helical" evidence="1">
    <location>
        <begin position="14"/>
        <end position="39"/>
    </location>
</feature>
<dbReference type="InterPro" id="IPR055894">
    <property type="entry name" value="DUF7471"/>
</dbReference>
<protein>
    <submittedName>
        <fullName evidence="2">Uncharacterized protein</fullName>
    </submittedName>
</protein>
<dbReference type="AlphaFoldDB" id="A0A1M5PAD3"/>
<accession>A0A1M5PAD3</accession>
<gene>
    <name evidence="2" type="ORF">SAMN05443636_1517</name>
</gene>
<dbReference type="Pfam" id="PF24283">
    <property type="entry name" value="DUF7471"/>
    <property type="match status" value="1"/>
</dbReference>
<proteinExistence type="predicted"/>
<dbReference type="RefSeq" id="WP_073308118.1">
    <property type="nucleotide sequence ID" value="NZ_FQWV01000003.1"/>
</dbReference>
<name>A0A1M5PAD3_9EURY</name>
<evidence type="ECO:0000313" key="3">
    <source>
        <dbReference type="Proteomes" id="UP000184357"/>
    </source>
</evidence>
<organism evidence="2 3">
    <name type="scientific">Halobaculum gomorrense</name>
    <dbReference type="NCBI Taxonomy" id="43928"/>
    <lineage>
        <taxon>Archaea</taxon>
        <taxon>Methanobacteriati</taxon>
        <taxon>Methanobacteriota</taxon>
        <taxon>Stenosarchaea group</taxon>
        <taxon>Halobacteria</taxon>
        <taxon>Halobacteriales</taxon>
        <taxon>Haloferacaceae</taxon>
        <taxon>Halobaculum</taxon>
    </lineage>
</organism>
<keyword evidence="1" id="KW-1133">Transmembrane helix</keyword>
<evidence type="ECO:0000313" key="2">
    <source>
        <dbReference type="EMBL" id="SHG98645.1"/>
    </source>
</evidence>
<dbReference type="Proteomes" id="UP000184357">
    <property type="component" value="Unassembled WGS sequence"/>
</dbReference>
<dbReference type="EMBL" id="FQWV01000003">
    <property type="protein sequence ID" value="SHG98645.1"/>
    <property type="molecule type" value="Genomic_DNA"/>
</dbReference>
<keyword evidence="1" id="KW-0812">Transmembrane</keyword>
<sequence>MNSLLQVAPGVQGVAYAVVVAVGGVAGALLLGLGLAAFFRRRSRSYLLVALALGALVARAGVAAASAVGVVGPDAHHFGEHVLDVVMAGLVVAAVYYARDVRAEAAS</sequence>
<reference evidence="2 3" key="1">
    <citation type="submission" date="2016-11" db="EMBL/GenBank/DDBJ databases">
        <authorList>
            <person name="Jaros S."/>
            <person name="Januszkiewicz K."/>
            <person name="Wedrychowicz H."/>
        </authorList>
    </citation>
    <scope>NUCLEOTIDE SEQUENCE [LARGE SCALE GENOMIC DNA]</scope>
    <source>
        <strain evidence="2 3">DSM 9297</strain>
    </source>
</reference>